<accession>A0ABT4CXZ3</accession>
<dbReference type="RefSeq" id="WP_268040132.1">
    <property type="nucleotide sequence ID" value="NZ_JAPQER010000002.1"/>
</dbReference>
<evidence type="ECO:0000313" key="1">
    <source>
        <dbReference type="EMBL" id="MCY6483858.1"/>
    </source>
</evidence>
<gene>
    <name evidence="1" type="ORF">OW763_05780</name>
</gene>
<comment type="caution">
    <text evidence="1">The sequence shown here is derived from an EMBL/GenBank/DDBJ whole genome shotgun (WGS) entry which is preliminary data.</text>
</comment>
<name>A0ABT4CXZ3_9CLOT</name>
<protein>
    <recommendedName>
        <fullName evidence="3">DUF5655 domain-containing protein</fullName>
    </recommendedName>
</protein>
<proteinExistence type="predicted"/>
<sequence>MSSNIVKENKSISADKSKDYYFEDYAEKIISQIGSILGNSFKPKYNKTGVTYNGHKGKILKVVKKRKHLEVEFNVPVTNLPGLIILNEKERIEKKMGKCQWIYKGDDISTVLKLVEEAAEKY</sequence>
<reference evidence="1" key="1">
    <citation type="submission" date="2022-12" db="EMBL/GenBank/DDBJ databases">
        <authorList>
            <person name="Wang J."/>
        </authorList>
    </citation>
    <scope>NUCLEOTIDE SEQUENCE</scope>
    <source>
        <strain evidence="1">HY-45-18</strain>
    </source>
</reference>
<dbReference type="Proteomes" id="UP001078443">
    <property type="component" value="Unassembled WGS sequence"/>
</dbReference>
<evidence type="ECO:0000313" key="2">
    <source>
        <dbReference type="Proteomes" id="UP001078443"/>
    </source>
</evidence>
<dbReference type="EMBL" id="JAPQER010000002">
    <property type="protein sequence ID" value="MCY6483858.1"/>
    <property type="molecule type" value="Genomic_DNA"/>
</dbReference>
<keyword evidence="2" id="KW-1185">Reference proteome</keyword>
<evidence type="ECO:0008006" key="3">
    <source>
        <dbReference type="Google" id="ProtNLM"/>
    </source>
</evidence>
<organism evidence="1 2">
    <name type="scientific">Clostridium aestuarii</name>
    <dbReference type="NCBI Taxonomy" id="338193"/>
    <lineage>
        <taxon>Bacteria</taxon>
        <taxon>Bacillati</taxon>
        <taxon>Bacillota</taxon>
        <taxon>Clostridia</taxon>
        <taxon>Eubacteriales</taxon>
        <taxon>Clostridiaceae</taxon>
        <taxon>Clostridium</taxon>
    </lineage>
</organism>